<evidence type="ECO:0000313" key="2">
    <source>
        <dbReference type="EMBL" id="GET41624.1"/>
    </source>
</evidence>
<keyword evidence="3" id="KW-1185">Reference proteome</keyword>
<sequence length="213" mass="24012">MTGNYQTPESSDRQERSLKIMPLGDSITDGYFVPGGYRIELWNSLTKQGYNIEFVGSANNGPDSLPSRNHEGHSGWRIDEIRQEIASWLPKFQPDTILLLIGTNDICQGYKIETASDYLARLVGEIFKFAPNVQLFIASIPPIGEATLNLRASLYNRKIEELVQRRQQAGEAIRFVDVYYLLNLNDLPDGVHPNQEGFRKIALAWEKAIVAAN</sequence>
<dbReference type="Pfam" id="PF13472">
    <property type="entry name" value="Lipase_GDSL_2"/>
    <property type="match status" value="1"/>
</dbReference>
<organism evidence="2 3">
    <name type="scientific">Microseira wollei NIES-4236</name>
    <dbReference type="NCBI Taxonomy" id="2530354"/>
    <lineage>
        <taxon>Bacteria</taxon>
        <taxon>Bacillati</taxon>
        <taxon>Cyanobacteriota</taxon>
        <taxon>Cyanophyceae</taxon>
        <taxon>Oscillatoriophycideae</taxon>
        <taxon>Aerosakkonematales</taxon>
        <taxon>Aerosakkonemataceae</taxon>
        <taxon>Microseira</taxon>
    </lineage>
</organism>
<accession>A0AAV3XLT5</accession>
<dbReference type="EMBL" id="BLAY01000128">
    <property type="protein sequence ID" value="GET41624.1"/>
    <property type="molecule type" value="Genomic_DNA"/>
</dbReference>
<dbReference type="RefSeq" id="WP_226588075.1">
    <property type="nucleotide sequence ID" value="NZ_BLAY01000128.1"/>
</dbReference>
<dbReference type="InterPro" id="IPR051532">
    <property type="entry name" value="Ester_Hydrolysis_Enzymes"/>
</dbReference>
<dbReference type="InterPro" id="IPR013830">
    <property type="entry name" value="SGNH_hydro"/>
</dbReference>
<proteinExistence type="predicted"/>
<dbReference type="SUPFAM" id="SSF52266">
    <property type="entry name" value="SGNH hydrolase"/>
    <property type="match status" value="1"/>
</dbReference>
<dbReference type="InterPro" id="IPR036514">
    <property type="entry name" value="SGNH_hydro_sf"/>
</dbReference>
<dbReference type="PANTHER" id="PTHR30383">
    <property type="entry name" value="THIOESTERASE 1/PROTEASE 1/LYSOPHOSPHOLIPASE L1"/>
    <property type="match status" value="1"/>
</dbReference>
<dbReference type="AlphaFoldDB" id="A0AAV3XLT5"/>
<dbReference type="Gene3D" id="3.40.50.1110">
    <property type="entry name" value="SGNH hydrolase"/>
    <property type="match status" value="1"/>
</dbReference>
<evidence type="ECO:0000259" key="1">
    <source>
        <dbReference type="Pfam" id="PF13472"/>
    </source>
</evidence>
<dbReference type="GO" id="GO:0004622">
    <property type="term" value="F:phosphatidylcholine lysophospholipase activity"/>
    <property type="evidence" value="ECO:0007669"/>
    <property type="project" value="TreeGrafter"/>
</dbReference>
<feature type="domain" description="SGNH hydrolase-type esterase" evidence="1">
    <location>
        <begin position="23"/>
        <end position="199"/>
    </location>
</feature>
<gene>
    <name evidence="2" type="ORF">MiSe_64360</name>
</gene>
<protein>
    <recommendedName>
        <fullName evidence="1">SGNH hydrolase-type esterase domain-containing protein</fullName>
    </recommendedName>
</protein>
<dbReference type="CDD" id="cd01833">
    <property type="entry name" value="XynB_like"/>
    <property type="match status" value="1"/>
</dbReference>
<evidence type="ECO:0000313" key="3">
    <source>
        <dbReference type="Proteomes" id="UP001050975"/>
    </source>
</evidence>
<dbReference type="Proteomes" id="UP001050975">
    <property type="component" value="Unassembled WGS sequence"/>
</dbReference>
<dbReference type="PANTHER" id="PTHR30383:SF5">
    <property type="entry name" value="SGNH HYDROLASE-TYPE ESTERASE DOMAIN-CONTAINING PROTEIN"/>
    <property type="match status" value="1"/>
</dbReference>
<name>A0AAV3XLT5_9CYAN</name>
<comment type="caution">
    <text evidence="2">The sequence shown here is derived from an EMBL/GenBank/DDBJ whole genome shotgun (WGS) entry which is preliminary data.</text>
</comment>
<reference evidence="2" key="1">
    <citation type="submission" date="2019-10" db="EMBL/GenBank/DDBJ databases">
        <title>Draft genome sequece of Microseira wollei NIES-4236.</title>
        <authorList>
            <person name="Yamaguchi H."/>
            <person name="Suzuki S."/>
            <person name="Kawachi M."/>
        </authorList>
    </citation>
    <scope>NUCLEOTIDE SEQUENCE</scope>
    <source>
        <strain evidence="2">NIES-4236</strain>
    </source>
</reference>